<evidence type="ECO:0000256" key="1">
    <source>
        <dbReference type="PROSITE-ProRule" id="PRU00042"/>
    </source>
</evidence>
<dbReference type="STRING" id="6205.A0A158REQ0"/>
<accession>A0A158REQ0</accession>
<dbReference type="InterPro" id="IPR013087">
    <property type="entry name" value="Znf_C2H2_type"/>
</dbReference>
<dbReference type="SMART" id="SM00355">
    <property type="entry name" value="ZnF_C2H2"/>
    <property type="match status" value="2"/>
</dbReference>
<feature type="compositionally biased region" description="Pro residues" evidence="2">
    <location>
        <begin position="587"/>
        <end position="604"/>
    </location>
</feature>
<feature type="region of interest" description="Disordered" evidence="2">
    <location>
        <begin position="1"/>
        <end position="94"/>
    </location>
</feature>
<dbReference type="AlphaFoldDB" id="A0A158REQ0"/>
<feature type="compositionally biased region" description="Polar residues" evidence="2">
    <location>
        <begin position="417"/>
        <end position="430"/>
    </location>
</feature>
<keyword evidence="1" id="KW-0479">Metal-binding</keyword>
<dbReference type="PROSITE" id="PS50157">
    <property type="entry name" value="ZINC_FINGER_C2H2_2"/>
    <property type="match status" value="1"/>
</dbReference>
<dbReference type="PROSITE" id="PS00028">
    <property type="entry name" value="ZINC_FINGER_C2H2_1"/>
    <property type="match status" value="1"/>
</dbReference>
<feature type="region of interest" description="Disordered" evidence="2">
    <location>
        <begin position="649"/>
        <end position="683"/>
    </location>
</feature>
<feature type="compositionally biased region" description="Basic residues" evidence="2">
    <location>
        <begin position="32"/>
        <end position="41"/>
    </location>
</feature>
<feature type="compositionally biased region" description="Low complexity" evidence="2">
    <location>
        <begin position="662"/>
        <end position="673"/>
    </location>
</feature>
<feature type="region of interest" description="Disordered" evidence="2">
    <location>
        <begin position="567"/>
        <end position="632"/>
    </location>
</feature>
<feature type="compositionally biased region" description="Low complexity" evidence="2">
    <location>
        <begin position="918"/>
        <end position="929"/>
    </location>
</feature>
<feature type="region of interest" description="Disordered" evidence="2">
    <location>
        <begin position="918"/>
        <end position="946"/>
    </location>
</feature>
<keyword evidence="1" id="KW-0862">Zinc</keyword>
<feature type="region of interest" description="Disordered" evidence="2">
    <location>
        <begin position="796"/>
        <end position="822"/>
    </location>
</feature>
<reference evidence="4" key="1">
    <citation type="submission" date="2016-04" db="UniProtKB">
        <authorList>
            <consortium name="WormBaseParasite"/>
        </authorList>
    </citation>
    <scope>IDENTIFICATION</scope>
</reference>
<proteinExistence type="predicted"/>
<feature type="region of interest" description="Disordered" evidence="2">
    <location>
        <begin position="758"/>
        <end position="782"/>
    </location>
</feature>
<name>A0A158REQ0_HYDTA</name>
<evidence type="ECO:0000259" key="3">
    <source>
        <dbReference type="PROSITE" id="PS50157"/>
    </source>
</evidence>
<dbReference type="GO" id="GO:0008270">
    <property type="term" value="F:zinc ion binding"/>
    <property type="evidence" value="ECO:0007669"/>
    <property type="project" value="UniProtKB-KW"/>
</dbReference>
<feature type="domain" description="C2H2-type" evidence="3">
    <location>
        <begin position="120"/>
        <end position="150"/>
    </location>
</feature>
<keyword evidence="1" id="KW-0863">Zinc-finger</keyword>
<dbReference type="WBParaSite" id="TTAC_0000779901-mRNA-1">
    <property type="protein sequence ID" value="TTAC_0000779901-mRNA-1"/>
    <property type="gene ID" value="TTAC_0000779901"/>
</dbReference>
<protein>
    <submittedName>
        <fullName evidence="4">C2H2-type domain-containing protein</fullName>
    </submittedName>
</protein>
<feature type="compositionally biased region" description="Low complexity" evidence="2">
    <location>
        <begin position="623"/>
        <end position="632"/>
    </location>
</feature>
<feature type="compositionally biased region" description="Low complexity" evidence="2">
    <location>
        <begin position="567"/>
        <end position="583"/>
    </location>
</feature>
<evidence type="ECO:0000256" key="2">
    <source>
        <dbReference type="SAM" id="MobiDB-lite"/>
    </source>
</evidence>
<feature type="compositionally biased region" description="Low complexity" evidence="2">
    <location>
        <begin position="763"/>
        <end position="781"/>
    </location>
</feature>
<evidence type="ECO:0000313" key="4">
    <source>
        <dbReference type="WBParaSite" id="TTAC_0000779901-mRNA-1"/>
    </source>
</evidence>
<feature type="compositionally biased region" description="Polar residues" evidence="2">
    <location>
        <begin position="58"/>
        <end position="81"/>
    </location>
</feature>
<feature type="compositionally biased region" description="Low complexity" evidence="2">
    <location>
        <begin position="804"/>
        <end position="822"/>
    </location>
</feature>
<sequence>LAKGKHPVSVAKASNTSSRIMGRVARGEKTKTGAKRTRGRPRTKDPKPTLGTKRHKPSSASSANGTKSPQRDTSLSPTHQEPPQLEPMPAVDEDDDLDIPISFPSLISVDDHLRPGKCIIICPVANCRKKFSNPIELVSHLRVYHENDTFSSVKIHTCPICLKTRFSSHTTSSDLTLLSEHAARYHGQTLKQTEFIYFCTIVLDVVTGDKATQKKEENNLLKKEASCMIQQSSSDGQYCPILPLVPNSTATEIRADVNSPKVARVTTDSLGLRMPSAASHFIQISPMSQRLANSTVNSAAACTTAPQPVFAALAAVAGQLSTGGPPTLLLSSAPSTTANSVTVPASTTTVSEQPILIAPTGGICAGTNSAKPLPGQFELSVHISNASLEVTIVPLSILPLLLVLITSSSTVQSSPSDASQTNTMTSSLHPQSSNAAAAIATLKQLIQSASAAVKSHQSSPVVAHGSTSVTWTPAVVSSAANTFLSSIPSVQPTTAQPSSISAAKVVTKVEQPSSTPVGYPFVQGAAMVTSPGSELDSNSDLSSFASANADLLTLARLSVNQASAEAINNGSGNNSISSNNSSSVQETPPPPPLPPPPPPQPSQPSQPAASPTSRNRRLLPRKTTSATTTASVSAPILLRKRVALPPLAVKPPKESINSTPNSTALPAPATTQQPNPPTSAHSALVGGVGSVDSVTASDEAPVMTAALINPSCSASATTTLIPSSLGSMLAKSRLLQASSSPSTYISVQPRPAPLSVVASASNQHHQSSYQQQSQQQQSQQHLIQRVVPTIRPAPLQKILPRPNTTTIPVTTPTSISAPVTSTTSATVSGKEMRPLLYSVSAPLIAQAPVTVTANAIVTTQAGSGSVIAPAPVPTTTTSTNTPIKASATVSFSQVNGNGAAVTTTPSSAVVAASTTNTPNTAAASNSASSDEGPSALVICTSPSELK</sequence>
<organism evidence="4">
    <name type="scientific">Hydatigena taeniaeformis</name>
    <name type="common">Feline tapeworm</name>
    <name type="synonym">Taenia taeniaeformis</name>
    <dbReference type="NCBI Taxonomy" id="6205"/>
    <lineage>
        <taxon>Eukaryota</taxon>
        <taxon>Metazoa</taxon>
        <taxon>Spiralia</taxon>
        <taxon>Lophotrochozoa</taxon>
        <taxon>Platyhelminthes</taxon>
        <taxon>Cestoda</taxon>
        <taxon>Eucestoda</taxon>
        <taxon>Cyclophyllidea</taxon>
        <taxon>Taeniidae</taxon>
        <taxon>Hydatigera</taxon>
    </lineage>
</organism>
<feature type="region of interest" description="Disordered" evidence="2">
    <location>
        <begin position="411"/>
        <end position="430"/>
    </location>
</feature>